<evidence type="ECO:0008006" key="3">
    <source>
        <dbReference type="Google" id="ProtNLM"/>
    </source>
</evidence>
<gene>
    <name evidence="2" type="ORF">FJAP1339_LOCUS7893</name>
</gene>
<keyword evidence="1" id="KW-0472">Membrane</keyword>
<keyword evidence="1" id="KW-1133">Transmembrane helix</keyword>
<name>A0A7S2V1S4_9STRA</name>
<dbReference type="EMBL" id="HBHR01015802">
    <property type="protein sequence ID" value="CAD9867117.1"/>
    <property type="molecule type" value="Transcribed_RNA"/>
</dbReference>
<dbReference type="AlphaFoldDB" id="A0A7S2V1S4"/>
<feature type="transmembrane region" description="Helical" evidence="1">
    <location>
        <begin position="107"/>
        <end position="126"/>
    </location>
</feature>
<protein>
    <recommendedName>
        <fullName evidence="3">TLC domain-containing protein</fullName>
    </recommendedName>
</protein>
<accession>A0A7S2V1S4</accession>
<proteinExistence type="predicted"/>
<reference evidence="2" key="1">
    <citation type="submission" date="2021-01" db="EMBL/GenBank/DDBJ databases">
        <authorList>
            <person name="Corre E."/>
            <person name="Pelletier E."/>
            <person name="Niang G."/>
            <person name="Scheremetjew M."/>
            <person name="Finn R."/>
            <person name="Kale V."/>
            <person name="Holt S."/>
            <person name="Cochrane G."/>
            <person name="Meng A."/>
            <person name="Brown T."/>
            <person name="Cohen L."/>
        </authorList>
    </citation>
    <scope>NUCLEOTIDE SEQUENCE</scope>
    <source>
        <strain evidence="2">CCMP1661</strain>
    </source>
</reference>
<organism evidence="2">
    <name type="scientific">Fibrocapsa japonica</name>
    <dbReference type="NCBI Taxonomy" id="94617"/>
    <lineage>
        <taxon>Eukaryota</taxon>
        <taxon>Sar</taxon>
        <taxon>Stramenopiles</taxon>
        <taxon>Ochrophyta</taxon>
        <taxon>Raphidophyceae</taxon>
        <taxon>Chattonellales</taxon>
        <taxon>Chattonellaceae</taxon>
        <taxon>Fibrocapsa</taxon>
    </lineage>
</organism>
<feature type="transmembrane region" description="Helical" evidence="1">
    <location>
        <begin position="75"/>
        <end position="95"/>
    </location>
</feature>
<feature type="transmembrane region" description="Helical" evidence="1">
    <location>
        <begin position="219"/>
        <end position="239"/>
    </location>
</feature>
<feature type="transmembrane region" description="Helical" evidence="1">
    <location>
        <begin position="52"/>
        <end position="69"/>
    </location>
</feature>
<keyword evidence="1" id="KW-0812">Transmembrane</keyword>
<evidence type="ECO:0000313" key="2">
    <source>
        <dbReference type="EMBL" id="CAD9867117.1"/>
    </source>
</evidence>
<feature type="transmembrane region" description="Helical" evidence="1">
    <location>
        <begin position="163"/>
        <end position="186"/>
    </location>
</feature>
<evidence type="ECO:0000256" key="1">
    <source>
        <dbReference type="SAM" id="Phobius"/>
    </source>
</evidence>
<sequence>MDCKVKRAGFDNVGPEKCNSRNSIFQQHVPEKLEKGGWNPSKLSELHDSINLVWLTVLASLAIVVLLSFPTCHSLLVLMTTLTTVYIALDAIWIFMFPSSIKSPVTVCLHHISTLAILLGPIFNAISGSGLQGYYTAAAIIVEANTVLLTMRRKFKFGLWVEIPFALSWVLIRLVWYPILGFYFMVCAFHSVRELLAPQFILHIRETIEGPEPEPLWKLSAMAFVLICMFQIFWSVPLVKSWMRRLNGIGKQNHFL</sequence>